<name>A0ACC2XFN0_9TREE</name>
<reference evidence="1" key="1">
    <citation type="submission" date="2023-04" db="EMBL/GenBank/DDBJ databases">
        <title>Draft Genome sequencing of Naganishia species isolated from polar environments using Oxford Nanopore Technology.</title>
        <authorList>
            <person name="Leo P."/>
            <person name="Venkateswaran K."/>
        </authorList>
    </citation>
    <scope>NUCLEOTIDE SEQUENCE</scope>
    <source>
        <strain evidence="1">DBVPG 5303</strain>
    </source>
</reference>
<sequence>MYRSALTQSANVLRRSSVVATPRIASRFAAARPSAGVLGSVASKRSYHEKVIDHYENPRNVSTLVRYVSTSGERGRKGPRGSETISFRRLTKMLTPHSPSPITCFPHQTLTHQIFPQVGSFNKKDLDVGTGLVGAPACGDVMKLQIKVDDNGVIQQAVFKTFGCGSAIASSSYATELIRGMTLDQAAQVTNKTISKELALPPVKLHCSMLAEDAITVALSTRTSQSAIKDYRSKRSKAPSMQPPAASATQQTATA</sequence>
<evidence type="ECO:0000313" key="2">
    <source>
        <dbReference type="Proteomes" id="UP001234202"/>
    </source>
</evidence>
<organism evidence="1 2">
    <name type="scientific">Naganishia onofrii</name>
    <dbReference type="NCBI Taxonomy" id="1851511"/>
    <lineage>
        <taxon>Eukaryota</taxon>
        <taxon>Fungi</taxon>
        <taxon>Dikarya</taxon>
        <taxon>Basidiomycota</taxon>
        <taxon>Agaricomycotina</taxon>
        <taxon>Tremellomycetes</taxon>
        <taxon>Filobasidiales</taxon>
        <taxon>Filobasidiaceae</taxon>
        <taxon>Naganishia</taxon>
    </lineage>
</organism>
<proteinExistence type="predicted"/>
<dbReference type="Proteomes" id="UP001234202">
    <property type="component" value="Unassembled WGS sequence"/>
</dbReference>
<protein>
    <submittedName>
        <fullName evidence="1">Uncharacterized protein</fullName>
    </submittedName>
</protein>
<evidence type="ECO:0000313" key="1">
    <source>
        <dbReference type="EMBL" id="KAJ9122191.1"/>
    </source>
</evidence>
<keyword evidence="2" id="KW-1185">Reference proteome</keyword>
<gene>
    <name evidence="1" type="ORF">QFC24_004421</name>
</gene>
<comment type="caution">
    <text evidence="1">The sequence shown here is derived from an EMBL/GenBank/DDBJ whole genome shotgun (WGS) entry which is preliminary data.</text>
</comment>
<dbReference type="EMBL" id="JASBWV010000015">
    <property type="protein sequence ID" value="KAJ9122191.1"/>
    <property type="molecule type" value="Genomic_DNA"/>
</dbReference>
<accession>A0ACC2XFN0</accession>